<dbReference type="SUPFAM" id="SSF82693">
    <property type="entry name" value="Multidrug efflux transporter AcrB pore domain, PN1, PN2, PC1 and PC2 subdomains"/>
    <property type="match status" value="3"/>
</dbReference>
<proteinExistence type="inferred from homology"/>
<gene>
    <name evidence="10" type="ORF">GA0116948_11875</name>
</gene>
<dbReference type="Gene3D" id="1.20.1640.10">
    <property type="entry name" value="Multidrug efflux transporter AcrB transmembrane domain"/>
    <property type="match status" value="2"/>
</dbReference>
<dbReference type="Gene3D" id="3.30.70.1320">
    <property type="entry name" value="Multidrug efflux transporter AcrB pore domain like"/>
    <property type="match status" value="1"/>
</dbReference>
<protein>
    <submittedName>
        <fullName evidence="10">Hydrophobic/amphiphilic exporter-1, HAE1 family</fullName>
    </submittedName>
</protein>
<evidence type="ECO:0000256" key="8">
    <source>
        <dbReference type="ARBA" id="ARBA00023136"/>
    </source>
</evidence>
<evidence type="ECO:0000256" key="1">
    <source>
        <dbReference type="ARBA" id="ARBA00004429"/>
    </source>
</evidence>
<reference evidence="10 11" key="1">
    <citation type="submission" date="2016-08" db="EMBL/GenBank/DDBJ databases">
        <authorList>
            <person name="Seilhamer J.J."/>
        </authorList>
    </citation>
    <scope>NUCLEOTIDE SEQUENCE [LARGE SCALE GENOMIC DNA]</scope>
    <source>
        <strain evidence="10 11">A37T2</strain>
    </source>
</reference>
<keyword evidence="3" id="KW-0813">Transport</keyword>
<evidence type="ECO:0000256" key="3">
    <source>
        <dbReference type="ARBA" id="ARBA00022448"/>
    </source>
</evidence>
<name>A0A1C4FZC2_9BACT</name>
<dbReference type="GO" id="GO:0009636">
    <property type="term" value="P:response to toxic substance"/>
    <property type="evidence" value="ECO:0007669"/>
    <property type="project" value="UniProtKB-ARBA"/>
</dbReference>
<evidence type="ECO:0000256" key="5">
    <source>
        <dbReference type="ARBA" id="ARBA00022519"/>
    </source>
</evidence>
<keyword evidence="5" id="KW-0997">Cell inner membrane</keyword>
<dbReference type="GO" id="GO:0005886">
    <property type="term" value="C:plasma membrane"/>
    <property type="evidence" value="ECO:0007669"/>
    <property type="project" value="UniProtKB-SubCell"/>
</dbReference>
<keyword evidence="11" id="KW-1185">Reference proteome</keyword>
<dbReference type="FunFam" id="3.30.70.1430:FF:000001">
    <property type="entry name" value="Efflux pump membrane transporter"/>
    <property type="match status" value="1"/>
</dbReference>
<comment type="subcellular location">
    <subcellularLocation>
        <location evidence="1">Cell inner membrane</location>
        <topology evidence="1">Multi-pass membrane protein</topology>
    </subcellularLocation>
</comment>
<comment type="similarity">
    <text evidence="2">Belongs to the resistance-nodulation-cell division (RND) (TC 2.A.6) family.</text>
</comment>
<keyword evidence="4" id="KW-1003">Cell membrane</keyword>
<feature type="transmembrane region" description="Helical" evidence="9">
    <location>
        <begin position="338"/>
        <end position="357"/>
    </location>
</feature>
<dbReference type="OrthoDB" id="9758234at2"/>
<dbReference type="InterPro" id="IPR027463">
    <property type="entry name" value="AcrB_DN_DC_subdom"/>
</dbReference>
<dbReference type="GO" id="GO:0042910">
    <property type="term" value="F:xenobiotic transmembrane transporter activity"/>
    <property type="evidence" value="ECO:0007669"/>
    <property type="project" value="TreeGrafter"/>
</dbReference>
<sequence length="1053" mass="114257">MLRRFITRPVLATVISLILVILGVVGMTSLPITKFPDIAPPCVSVTTVYPGAGSDVIARSVAPPLEDAINGVEDMTYMTSTSSNDGTLTISVYFKLGVNPDQAAVNVQNRVSQATSQLPAEVVQYGITTVKQQNSTIMFLGIKATDTTYDETFLQNYAKINIVPELKRIHGVGQATVFGNKDYSMRIWLKPQIMASYGITPQEVAAAIQDQNLEAAPGRFGQSSDEAMEYAIKYKGKLNNPESYENIIIRAGTDGTVLKLKDVARVEFGAFNYTVGASFNKDKSVMMGIYQTAGSNANAIEIELQSKMKELSKSFPPGIAYEIPYSSKKSLDESIDQVVHTLIEAFILVFIVVFIFLQDFRSTLIPAIAVPVSIVGTFFFMQVFGFSINILTLFALVLAIGIVVDDAIVVVEAVHAKMEKRKLPARAATISAMSEITGAIISITLVMSAVFLPVGFMDGPTGVFYRQFALTLAIAILISAVNALTLSPALCALFLKDTHSHDDGDHPQKTGFGKRFFAGFNAGFNKLTNRYGLSVLFLISKKWIAFTGLALVCATLIYMAKTTPTGFIPDEDQGFLIATVTLQPGASLKRTTEAMEEGRAALSKYPFVKNVISISGLNLLTASTTSSAGVLMIQMKDLNDRGETKDINQIVGMLQGALGNIKEASFYVLSLPTVQGFGTTTGIDMVMQDRTAGSLDKFNQVTQSFLGELMKQPEVALAFTTFNTGYPQYEMEIDEMKVKQLGVNVKDLITVMQGYYGSMQASDFNRFGKYYRVMLQSAAEDRADLASLDGIAVSNKSGQMVPINTLIHMKKVYGTETIDHFNLFNSISVTVIPKPGFSTGQAIEAVNRVKAANLPTGYTTDWKGLTREEQSVGGKTAFIFILCLIFVYLLLSAQYESYILPFAVMLSIPTGLMGVFLGIKLGGVDNNIYVQVALIMLIGLLSKNAILIVEYAVQRRQAGKGLAASAIDASKARLRPIIMTSLAFIAGLLPLLRAVGPSALGNHSIGWAAVFGMLSGVVLGIFIIPVLFIVFQYIQESISGIPTQLEEDMQEHV</sequence>
<keyword evidence="7 9" id="KW-1133">Transmembrane helix</keyword>
<dbReference type="NCBIfam" id="TIGR00915">
    <property type="entry name" value="2A0602"/>
    <property type="match status" value="1"/>
</dbReference>
<feature type="transmembrane region" description="Helical" evidence="9">
    <location>
        <begin position="543"/>
        <end position="560"/>
    </location>
</feature>
<dbReference type="InterPro" id="IPR004764">
    <property type="entry name" value="MdtF-like"/>
</dbReference>
<evidence type="ECO:0000256" key="4">
    <source>
        <dbReference type="ARBA" id="ARBA00022475"/>
    </source>
</evidence>
<keyword evidence="8 9" id="KW-0472">Membrane</keyword>
<dbReference type="PANTHER" id="PTHR32063:SF9">
    <property type="entry name" value="SIMILAR TO MULTIDRUG RESISTANCE PROTEIN MEXB"/>
    <property type="match status" value="1"/>
</dbReference>
<dbReference type="Gene3D" id="3.30.70.1430">
    <property type="entry name" value="Multidrug efflux transporter AcrB pore domain"/>
    <property type="match status" value="2"/>
</dbReference>
<dbReference type="SUPFAM" id="SSF82866">
    <property type="entry name" value="Multidrug efflux transporter AcrB transmembrane domain"/>
    <property type="match status" value="2"/>
</dbReference>
<keyword evidence="6 9" id="KW-0812">Transmembrane</keyword>
<evidence type="ECO:0000256" key="2">
    <source>
        <dbReference type="ARBA" id="ARBA00010942"/>
    </source>
</evidence>
<feature type="transmembrane region" description="Helical" evidence="9">
    <location>
        <begin position="898"/>
        <end position="922"/>
    </location>
</feature>
<dbReference type="GO" id="GO:0015562">
    <property type="term" value="F:efflux transmembrane transporter activity"/>
    <property type="evidence" value="ECO:0007669"/>
    <property type="project" value="InterPro"/>
</dbReference>
<evidence type="ECO:0000256" key="6">
    <source>
        <dbReference type="ARBA" id="ARBA00022692"/>
    </source>
</evidence>
<dbReference type="Pfam" id="PF00873">
    <property type="entry name" value="ACR_tran"/>
    <property type="match status" value="1"/>
</dbReference>
<feature type="transmembrane region" description="Helical" evidence="9">
    <location>
        <begin position="974"/>
        <end position="992"/>
    </location>
</feature>
<dbReference type="PANTHER" id="PTHR32063">
    <property type="match status" value="1"/>
</dbReference>
<feature type="transmembrane region" description="Helical" evidence="9">
    <location>
        <begin position="1004"/>
        <end position="1031"/>
    </location>
</feature>
<dbReference type="RefSeq" id="WP_089715207.1">
    <property type="nucleotide sequence ID" value="NZ_FMAR01000018.1"/>
</dbReference>
<dbReference type="SUPFAM" id="SSF82714">
    <property type="entry name" value="Multidrug efflux transporter AcrB TolC docking domain, DN and DC subdomains"/>
    <property type="match status" value="2"/>
</dbReference>
<organism evidence="10 11">
    <name type="scientific">Chitinophaga costaii</name>
    <dbReference type="NCBI Taxonomy" id="1335309"/>
    <lineage>
        <taxon>Bacteria</taxon>
        <taxon>Pseudomonadati</taxon>
        <taxon>Bacteroidota</taxon>
        <taxon>Chitinophagia</taxon>
        <taxon>Chitinophagales</taxon>
        <taxon>Chitinophagaceae</taxon>
        <taxon>Chitinophaga</taxon>
    </lineage>
</organism>
<evidence type="ECO:0000256" key="7">
    <source>
        <dbReference type="ARBA" id="ARBA00022989"/>
    </source>
</evidence>
<feature type="transmembrane region" description="Helical" evidence="9">
    <location>
        <begin position="928"/>
        <end position="953"/>
    </location>
</feature>
<feature type="transmembrane region" description="Helical" evidence="9">
    <location>
        <begin position="436"/>
        <end position="456"/>
    </location>
</feature>
<evidence type="ECO:0000313" key="11">
    <source>
        <dbReference type="Proteomes" id="UP000242818"/>
    </source>
</evidence>
<feature type="transmembrane region" description="Helical" evidence="9">
    <location>
        <begin position="872"/>
        <end position="891"/>
    </location>
</feature>
<dbReference type="AlphaFoldDB" id="A0A1C4FZC2"/>
<feature type="transmembrane region" description="Helical" evidence="9">
    <location>
        <begin position="390"/>
        <end position="415"/>
    </location>
</feature>
<dbReference type="Gene3D" id="3.30.70.1440">
    <property type="entry name" value="Multidrug efflux transporter AcrB pore domain"/>
    <property type="match status" value="1"/>
</dbReference>
<feature type="transmembrane region" description="Helical" evidence="9">
    <location>
        <begin position="364"/>
        <end position="384"/>
    </location>
</feature>
<evidence type="ECO:0000313" key="10">
    <source>
        <dbReference type="EMBL" id="SCC61236.1"/>
    </source>
</evidence>
<dbReference type="FunFam" id="1.20.1640.10:FF:000001">
    <property type="entry name" value="Efflux pump membrane transporter"/>
    <property type="match status" value="1"/>
</dbReference>
<dbReference type="InterPro" id="IPR001036">
    <property type="entry name" value="Acrflvin-R"/>
</dbReference>
<dbReference type="STRING" id="1335309.GA0116948_11875"/>
<feature type="transmembrane region" description="Helical" evidence="9">
    <location>
        <begin position="468"/>
        <end position="495"/>
    </location>
</feature>
<accession>A0A1C4FZC2</accession>
<dbReference type="PRINTS" id="PR00702">
    <property type="entry name" value="ACRIFLAVINRP"/>
</dbReference>
<dbReference type="Gene3D" id="3.30.2090.10">
    <property type="entry name" value="Multidrug efflux transporter AcrB TolC docking domain, DN and DC subdomains"/>
    <property type="match status" value="2"/>
</dbReference>
<dbReference type="EMBL" id="FMAR01000018">
    <property type="protein sequence ID" value="SCC61236.1"/>
    <property type="molecule type" value="Genomic_DNA"/>
</dbReference>
<evidence type="ECO:0000256" key="9">
    <source>
        <dbReference type="SAM" id="Phobius"/>
    </source>
</evidence>
<dbReference type="Proteomes" id="UP000242818">
    <property type="component" value="Unassembled WGS sequence"/>
</dbReference>